<feature type="domain" description="Putative regulatory protein FmdB zinc ribbon" evidence="1">
    <location>
        <begin position="1"/>
        <end position="40"/>
    </location>
</feature>
<dbReference type="EMBL" id="LAZR01011772">
    <property type="protein sequence ID" value="KKM59933.1"/>
    <property type="molecule type" value="Genomic_DNA"/>
</dbReference>
<feature type="non-terminal residue" evidence="2">
    <location>
        <position position="65"/>
    </location>
</feature>
<evidence type="ECO:0000259" key="1">
    <source>
        <dbReference type="SMART" id="SM00834"/>
    </source>
</evidence>
<sequence>MPMFDYECPKCGHIEQDHLVAKWEDEVVCPCGGGMKRMPTAGVPHMFPDEGVFLENVSPEGKLFH</sequence>
<evidence type="ECO:0000313" key="2">
    <source>
        <dbReference type="EMBL" id="KKM59933.1"/>
    </source>
</evidence>
<proteinExistence type="predicted"/>
<protein>
    <recommendedName>
        <fullName evidence="1">Putative regulatory protein FmdB zinc ribbon domain-containing protein</fullName>
    </recommendedName>
</protein>
<accession>A0A0F9IRC8</accession>
<dbReference type="InterPro" id="IPR013429">
    <property type="entry name" value="Regulatory_FmdB_Zinc_ribbon"/>
</dbReference>
<reference evidence="2" key="1">
    <citation type="journal article" date="2015" name="Nature">
        <title>Complex archaea that bridge the gap between prokaryotes and eukaryotes.</title>
        <authorList>
            <person name="Spang A."/>
            <person name="Saw J.H."/>
            <person name="Jorgensen S.L."/>
            <person name="Zaremba-Niedzwiedzka K."/>
            <person name="Martijn J."/>
            <person name="Lind A.E."/>
            <person name="van Eijk R."/>
            <person name="Schleper C."/>
            <person name="Guy L."/>
            <person name="Ettema T.J."/>
        </authorList>
    </citation>
    <scope>NUCLEOTIDE SEQUENCE</scope>
</reference>
<dbReference type="NCBIfam" id="TIGR02605">
    <property type="entry name" value="CxxC_CxxC_SSSS"/>
    <property type="match status" value="1"/>
</dbReference>
<gene>
    <name evidence="2" type="ORF">LCGC14_1546950</name>
</gene>
<comment type="caution">
    <text evidence="2">The sequence shown here is derived from an EMBL/GenBank/DDBJ whole genome shotgun (WGS) entry which is preliminary data.</text>
</comment>
<name>A0A0F9IRC8_9ZZZZ</name>
<organism evidence="2">
    <name type="scientific">marine sediment metagenome</name>
    <dbReference type="NCBI Taxonomy" id="412755"/>
    <lineage>
        <taxon>unclassified sequences</taxon>
        <taxon>metagenomes</taxon>
        <taxon>ecological metagenomes</taxon>
    </lineage>
</organism>
<dbReference type="SMART" id="SM00834">
    <property type="entry name" value="CxxC_CXXC_SSSS"/>
    <property type="match status" value="1"/>
</dbReference>
<dbReference type="AlphaFoldDB" id="A0A0F9IRC8"/>